<feature type="region of interest" description="Disordered" evidence="1">
    <location>
        <begin position="23"/>
        <end position="76"/>
    </location>
</feature>
<accession>A0A1H3UIV5</accession>
<dbReference type="Proteomes" id="UP000183417">
    <property type="component" value="Unassembled WGS sequence"/>
</dbReference>
<evidence type="ECO:0000313" key="3">
    <source>
        <dbReference type="Proteomes" id="UP000183417"/>
    </source>
</evidence>
<gene>
    <name evidence="2" type="ORF">SAMN05421547_1484</name>
</gene>
<proteinExistence type="predicted"/>
<evidence type="ECO:0000313" key="2">
    <source>
        <dbReference type="EMBL" id="SDZ62304.1"/>
    </source>
</evidence>
<evidence type="ECO:0000256" key="1">
    <source>
        <dbReference type="SAM" id="MobiDB-lite"/>
    </source>
</evidence>
<dbReference type="AlphaFoldDB" id="A0A1H3UIV5"/>
<organism evidence="2 3">
    <name type="scientific">Delftia lacustris</name>
    <dbReference type="NCBI Taxonomy" id="558537"/>
    <lineage>
        <taxon>Bacteria</taxon>
        <taxon>Pseudomonadati</taxon>
        <taxon>Pseudomonadota</taxon>
        <taxon>Betaproteobacteria</taxon>
        <taxon>Burkholderiales</taxon>
        <taxon>Comamonadaceae</taxon>
        <taxon>Delftia</taxon>
    </lineage>
</organism>
<protein>
    <submittedName>
        <fullName evidence="2">Uncharacterized protein</fullName>
    </submittedName>
</protein>
<name>A0A1H3UIV5_9BURK</name>
<reference evidence="2 3" key="1">
    <citation type="submission" date="2016-10" db="EMBL/GenBank/DDBJ databases">
        <authorList>
            <person name="de Groot N.N."/>
        </authorList>
    </citation>
    <scope>NUCLEOTIDE SEQUENCE [LARGE SCALE GENOMIC DNA]</scope>
    <source>
        <strain evidence="2 3">LMG 24775</strain>
    </source>
</reference>
<dbReference type="EMBL" id="FNPE01000048">
    <property type="protein sequence ID" value="SDZ62304.1"/>
    <property type="molecule type" value="Genomic_DNA"/>
</dbReference>
<sequence length="204" mass="21864">MHTPSSCRCASAVGLAEHSNSLRIGQRPSLRSSFVPPPARSPSTASSAWMPSTPRPRVVSMHGTHSRQAAPGDPAQTYRRESYVPAGHASPLASAGALRKNKDQWRKNECAVAFRSPSRLRPAKTVGQCGKLMCCGLPPELRILLCSSVFWWNPQHLLDLITALAHRGSRSPLAKSTKSASAASPSLESTSGITVLADRYARTA</sequence>